<dbReference type="WBParaSite" id="Hba_18140">
    <property type="protein sequence ID" value="Hba_18140"/>
    <property type="gene ID" value="Hba_18140"/>
</dbReference>
<evidence type="ECO:0000313" key="2">
    <source>
        <dbReference type="WBParaSite" id="Hba_18140"/>
    </source>
</evidence>
<accession>A0A1I7XKA7</accession>
<dbReference type="GO" id="GO:0032021">
    <property type="term" value="C:NELF complex"/>
    <property type="evidence" value="ECO:0007669"/>
    <property type="project" value="TreeGrafter"/>
</dbReference>
<dbReference type="Proteomes" id="UP000095283">
    <property type="component" value="Unplaced"/>
</dbReference>
<dbReference type="AlphaFoldDB" id="A0A1I7XKA7"/>
<keyword evidence="1" id="KW-1185">Reference proteome</keyword>
<dbReference type="InterPro" id="IPR010405">
    <property type="entry name" value="COBRA1"/>
</dbReference>
<dbReference type="Pfam" id="PF06209">
    <property type="entry name" value="COBRA1"/>
    <property type="match status" value="1"/>
</dbReference>
<reference evidence="2" key="1">
    <citation type="submission" date="2016-11" db="UniProtKB">
        <authorList>
            <consortium name="WormBaseParasite"/>
        </authorList>
    </citation>
    <scope>IDENTIFICATION</scope>
</reference>
<evidence type="ECO:0000313" key="1">
    <source>
        <dbReference type="Proteomes" id="UP000095283"/>
    </source>
</evidence>
<dbReference type="PANTHER" id="PTHR13503">
    <property type="entry name" value="NEGATIVE ELONGATION FACTOR COMPLEX MEMBER B"/>
    <property type="match status" value="1"/>
</dbReference>
<dbReference type="PANTHER" id="PTHR13503:SF3">
    <property type="entry name" value="NEGATIVE ELONGATION FACTOR B"/>
    <property type="match status" value="1"/>
</dbReference>
<sequence length="583" mass="66235">MNAAKELESYGIPGPSKIRQILSKTRKVSTLINAVSKFREDNNIKIETLAPALQLLDLLNVKRVEFHEQALIDITERITSRIRVLGENSSADSVRKLEQQLDKCFRMFRLPYFRPIVLETLKQLPKVPDRYLKVIICDVALYNECAVTVRQQIWLKNENLFLEAIRPIIEILISMVGDHEELFLALLKFIRDTFALTNEVQLCSLRLELIMAAHDANIESLVKSDPCHDFAWCLDACMRDKHLEGQQTGRLKNILDGCKKSNIEMICDLAMIAADVHVVHFLSAMTVKKLRDTTGAYLPRDMPSVHLLIRILSLGSYAQEIVTSHTVPPEIVDSIFFTKFLPLFVSMMVEDTIRFELIRSSGVDISEEFAVSSYLNSPPDTIITFLKASSVAALLWLHYCLDMLPNKRRTGDLRGLARYVSVLPIMKDKLASRGVWCHLFFHCLIFSNQFESVLSDPQMQHTIIEEIIMENIMLDSYVKYQLLRLINQVGMIWGVAKSVEMLERVEPGVFVNPVLEDLAQYRTEYTKLVDKLNPKPIEEQPSTVITGQQDSPNKLSITGMGSPPGAVRQYPIIPGSVTPRTGF</sequence>
<name>A0A1I7XKA7_HETBA</name>
<dbReference type="GO" id="GO:0034244">
    <property type="term" value="P:negative regulation of transcription elongation by RNA polymerase II"/>
    <property type="evidence" value="ECO:0007669"/>
    <property type="project" value="TreeGrafter"/>
</dbReference>
<proteinExistence type="predicted"/>
<protein>
    <submittedName>
        <fullName evidence="2">Cofactor of BRCA1</fullName>
    </submittedName>
</protein>
<organism evidence="1 2">
    <name type="scientific">Heterorhabditis bacteriophora</name>
    <name type="common">Entomopathogenic nematode worm</name>
    <dbReference type="NCBI Taxonomy" id="37862"/>
    <lineage>
        <taxon>Eukaryota</taxon>
        <taxon>Metazoa</taxon>
        <taxon>Ecdysozoa</taxon>
        <taxon>Nematoda</taxon>
        <taxon>Chromadorea</taxon>
        <taxon>Rhabditida</taxon>
        <taxon>Rhabditina</taxon>
        <taxon>Rhabditomorpha</taxon>
        <taxon>Strongyloidea</taxon>
        <taxon>Heterorhabditidae</taxon>
        <taxon>Heterorhabditis</taxon>
    </lineage>
</organism>